<dbReference type="RefSeq" id="WP_405284816.1">
    <property type="nucleotide sequence ID" value="NZ_CP144380.1"/>
</dbReference>
<dbReference type="PROSITE" id="PS50850">
    <property type="entry name" value="MFS"/>
    <property type="match status" value="1"/>
</dbReference>
<feature type="transmembrane region" description="Helical" evidence="4">
    <location>
        <begin position="341"/>
        <end position="361"/>
    </location>
</feature>
<feature type="transmembrane region" description="Helical" evidence="4">
    <location>
        <begin position="102"/>
        <end position="121"/>
    </location>
</feature>
<dbReference type="SUPFAM" id="SSF103473">
    <property type="entry name" value="MFS general substrate transporter"/>
    <property type="match status" value="1"/>
</dbReference>
<evidence type="ECO:0000313" key="7">
    <source>
        <dbReference type="Proteomes" id="UP001484239"/>
    </source>
</evidence>
<dbReference type="Proteomes" id="UP001484239">
    <property type="component" value="Unassembled WGS sequence"/>
</dbReference>
<name>A0ABU9E6T8_9BACT</name>
<accession>A0ABU9E6T8</accession>
<keyword evidence="1 4" id="KW-0812">Transmembrane</keyword>
<feature type="transmembrane region" description="Helical" evidence="4">
    <location>
        <begin position="222"/>
        <end position="241"/>
    </location>
</feature>
<keyword evidence="7" id="KW-1185">Reference proteome</keyword>
<dbReference type="EMBL" id="JBBHLI010000002">
    <property type="protein sequence ID" value="MEK9500379.1"/>
    <property type="molecule type" value="Genomic_DNA"/>
</dbReference>
<comment type="caution">
    <text evidence="6">The sequence shown here is derived from an EMBL/GenBank/DDBJ whole genome shotgun (WGS) entry which is preliminary data.</text>
</comment>
<organism evidence="6 7">
    <name type="scientific">Gaopeijia maritima</name>
    <dbReference type="NCBI Taxonomy" id="3119007"/>
    <lineage>
        <taxon>Bacteria</taxon>
        <taxon>Pseudomonadati</taxon>
        <taxon>Gemmatimonadota</taxon>
        <taxon>Longimicrobiia</taxon>
        <taxon>Gaopeijiales</taxon>
        <taxon>Gaopeijiaceae</taxon>
        <taxon>Gaopeijia</taxon>
    </lineage>
</organism>
<dbReference type="PANTHER" id="PTHR23521:SF3">
    <property type="entry name" value="MFS TRANSPORTER"/>
    <property type="match status" value="1"/>
</dbReference>
<dbReference type="InterPro" id="IPR020846">
    <property type="entry name" value="MFS_dom"/>
</dbReference>
<keyword evidence="3 4" id="KW-0472">Membrane</keyword>
<evidence type="ECO:0000256" key="3">
    <source>
        <dbReference type="ARBA" id="ARBA00023136"/>
    </source>
</evidence>
<reference evidence="6 7" key="1">
    <citation type="submission" date="2024-02" db="EMBL/GenBank/DDBJ databases">
        <title>A novel Gemmatimonadota bacterium.</title>
        <authorList>
            <person name="Du Z.-J."/>
            <person name="Ye Y.-Q."/>
        </authorList>
    </citation>
    <scope>NUCLEOTIDE SEQUENCE [LARGE SCALE GENOMIC DNA]</scope>
    <source>
        <strain evidence="6 7">DH-20</strain>
    </source>
</reference>
<dbReference type="PANTHER" id="PTHR23521">
    <property type="entry name" value="TRANSPORTER MFS SUPERFAMILY"/>
    <property type="match status" value="1"/>
</dbReference>
<feature type="transmembrane region" description="Helical" evidence="4">
    <location>
        <begin position="253"/>
        <end position="272"/>
    </location>
</feature>
<dbReference type="InterPro" id="IPR036259">
    <property type="entry name" value="MFS_trans_sf"/>
</dbReference>
<dbReference type="Gene3D" id="1.20.1250.20">
    <property type="entry name" value="MFS general substrate transporter like domains"/>
    <property type="match status" value="1"/>
</dbReference>
<keyword evidence="2 4" id="KW-1133">Transmembrane helix</keyword>
<feature type="transmembrane region" description="Helical" evidence="4">
    <location>
        <begin position="165"/>
        <end position="184"/>
    </location>
</feature>
<evidence type="ECO:0000313" key="6">
    <source>
        <dbReference type="EMBL" id="MEK9500379.1"/>
    </source>
</evidence>
<feature type="transmembrane region" description="Helical" evidence="4">
    <location>
        <begin position="77"/>
        <end position="96"/>
    </location>
</feature>
<feature type="transmembrane region" description="Helical" evidence="4">
    <location>
        <begin position="367"/>
        <end position="387"/>
    </location>
</feature>
<feature type="transmembrane region" description="Helical" evidence="4">
    <location>
        <begin position="279"/>
        <end position="299"/>
    </location>
</feature>
<evidence type="ECO:0000259" key="5">
    <source>
        <dbReference type="PROSITE" id="PS50850"/>
    </source>
</evidence>
<dbReference type="Pfam" id="PF07690">
    <property type="entry name" value="MFS_1"/>
    <property type="match status" value="1"/>
</dbReference>
<evidence type="ECO:0000256" key="2">
    <source>
        <dbReference type="ARBA" id="ARBA00022989"/>
    </source>
</evidence>
<evidence type="ECO:0000256" key="1">
    <source>
        <dbReference type="ARBA" id="ARBA00022692"/>
    </source>
</evidence>
<gene>
    <name evidence="6" type="ORF">WI372_05270</name>
</gene>
<feature type="transmembrane region" description="Helical" evidence="4">
    <location>
        <begin position="133"/>
        <end position="153"/>
    </location>
</feature>
<feature type="domain" description="Major facilitator superfamily (MFS) profile" evidence="5">
    <location>
        <begin position="165"/>
        <end position="398"/>
    </location>
</feature>
<feature type="transmembrane region" description="Helical" evidence="4">
    <location>
        <begin position="45"/>
        <end position="70"/>
    </location>
</feature>
<protein>
    <submittedName>
        <fullName evidence="6">MFS transporter</fullName>
    </submittedName>
</protein>
<sequence length="398" mass="41106">MDRDAARWSQLALVSLALLAAMSAWFGLTAVGDLWTRRWQLGPGQAAWLTTIVQVGFVAGTAGAALLNLADIWPSRAYFAASALLAAVSNALLLAAPDYPTALALRFVTGVSFAGVYPPAMKMIATWFRSARGFAIGAVVGALTIGKAMPYLLDGLGGATTGATVIVATSVGAALAGVAVFAGYRDGPHPFARRPFEWQRVGRILRHRPTMLATGGYLGHMWELYAGWLLITPFFAAVFTARGGTDPAASGSLWGFAVIAVGGLGAVVAGIGADRWGRARVASGAMLISGLGSVILGWLLHAPLWVVGTVAIVWGATIVADSAQFSALVTEVAPPDAVGTALTLQTMLGFALTGVSMQLGVRVAESLGWGPAFTLLAVGPALGMAAMRRLSLLPPHDV</sequence>
<proteinExistence type="predicted"/>
<evidence type="ECO:0000256" key="4">
    <source>
        <dbReference type="SAM" id="Phobius"/>
    </source>
</evidence>
<dbReference type="InterPro" id="IPR011701">
    <property type="entry name" value="MFS"/>
</dbReference>